<evidence type="ECO:0008006" key="3">
    <source>
        <dbReference type="Google" id="ProtNLM"/>
    </source>
</evidence>
<dbReference type="InterPro" id="IPR045788">
    <property type="entry name" value="MobC_2"/>
</dbReference>
<dbReference type="RefSeq" id="WP_229212072.1">
    <property type="nucleotide sequence ID" value="NZ_JAASQJ010000010.1"/>
</dbReference>
<dbReference type="EMBL" id="JAASQJ010000010">
    <property type="protein sequence ID" value="NIJ56177.1"/>
    <property type="molecule type" value="Genomic_DNA"/>
</dbReference>
<sequence length="129" mass="15380">MKKRKSNRTRLVGVRLTLDEYARLEDKCSKTTCRALSEFVRHLIFNRPVTVIERNDSFDKAVLELTRLRKGLTEIGNNFNQSVKRLHTFNQVLELRDWIANYESERMLLFAVLYEIKRQTDKIADQYLQ</sequence>
<dbReference type="Pfam" id="PF19514">
    <property type="entry name" value="MobC_2"/>
    <property type="match status" value="1"/>
</dbReference>
<name>A0ABX0UT82_9BACT</name>
<reference evidence="1 2" key="1">
    <citation type="submission" date="2020-03" db="EMBL/GenBank/DDBJ databases">
        <title>Genomic Encyclopedia of Type Strains, Phase IV (KMG-IV): sequencing the most valuable type-strain genomes for metagenomic binning, comparative biology and taxonomic classification.</title>
        <authorList>
            <person name="Goeker M."/>
        </authorList>
    </citation>
    <scope>NUCLEOTIDE SEQUENCE [LARGE SCALE GENOMIC DNA]</scope>
    <source>
        <strain evidence="1 2">DSM 102865</strain>
    </source>
</reference>
<evidence type="ECO:0000313" key="2">
    <source>
        <dbReference type="Proteomes" id="UP001179181"/>
    </source>
</evidence>
<dbReference type="Proteomes" id="UP001179181">
    <property type="component" value="Unassembled WGS sequence"/>
</dbReference>
<comment type="caution">
    <text evidence="1">The sequence shown here is derived from an EMBL/GenBank/DDBJ whole genome shotgun (WGS) entry which is preliminary data.</text>
</comment>
<keyword evidence="2" id="KW-1185">Reference proteome</keyword>
<protein>
    <recommendedName>
        <fullName evidence="3">Plasmid mobilization relaxosome protein MobC</fullName>
    </recommendedName>
</protein>
<proteinExistence type="predicted"/>
<organism evidence="1 2">
    <name type="scientific">Dyadobacter arcticus</name>
    <dbReference type="NCBI Taxonomy" id="1078754"/>
    <lineage>
        <taxon>Bacteria</taxon>
        <taxon>Pseudomonadati</taxon>
        <taxon>Bacteroidota</taxon>
        <taxon>Cytophagia</taxon>
        <taxon>Cytophagales</taxon>
        <taxon>Spirosomataceae</taxon>
        <taxon>Dyadobacter</taxon>
    </lineage>
</organism>
<gene>
    <name evidence="1" type="ORF">FHS68_005377</name>
</gene>
<accession>A0ABX0UT82</accession>
<evidence type="ECO:0000313" key="1">
    <source>
        <dbReference type="EMBL" id="NIJ56177.1"/>
    </source>
</evidence>